<proteinExistence type="predicted"/>
<accession>A0A328Z2V6</accession>
<evidence type="ECO:0000256" key="1">
    <source>
        <dbReference type="SAM" id="SignalP"/>
    </source>
</evidence>
<dbReference type="Gene3D" id="1.10.238.10">
    <property type="entry name" value="EF-hand"/>
    <property type="match status" value="1"/>
</dbReference>
<feature type="domain" description="EF-hand" evidence="2">
    <location>
        <begin position="103"/>
        <end position="138"/>
    </location>
</feature>
<dbReference type="PROSITE" id="PS50222">
    <property type="entry name" value="EF_HAND_2"/>
    <property type="match status" value="1"/>
</dbReference>
<keyword evidence="4" id="KW-1185">Reference proteome</keyword>
<dbReference type="RefSeq" id="WP_111878172.1">
    <property type="nucleotide sequence ID" value="NZ_CBCSGC010000098.1"/>
</dbReference>
<keyword evidence="1" id="KW-0732">Signal</keyword>
<organism evidence="3 4">
    <name type="scientific">Paracidovorax anthurii</name>
    <dbReference type="NCBI Taxonomy" id="78229"/>
    <lineage>
        <taxon>Bacteria</taxon>
        <taxon>Pseudomonadati</taxon>
        <taxon>Pseudomonadota</taxon>
        <taxon>Betaproteobacteria</taxon>
        <taxon>Burkholderiales</taxon>
        <taxon>Comamonadaceae</taxon>
        <taxon>Paracidovorax</taxon>
    </lineage>
</organism>
<gene>
    <name evidence="3" type="ORF">AX018_102815</name>
</gene>
<evidence type="ECO:0000259" key="2">
    <source>
        <dbReference type="PROSITE" id="PS50222"/>
    </source>
</evidence>
<comment type="caution">
    <text evidence="3">The sequence shown here is derived from an EMBL/GenBank/DDBJ whole genome shotgun (WGS) entry which is preliminary data.</text>
</comment>
<dbReference type="InterPro" id="IPR011992">
    <property type="entry name" value="EF-hand-dom_pair"/>
</dbReference>
<name>A0A328Z2V6_9BURK</name>
<evidence type="ECO:0000313" key="3">
    <source>
        <dbReference type="EMBL" id="RAR78872.1"/>
    </source>
</evidence>
<feature type="chain" id="PRO_5016283574" evidence="1">
    <location>
        <begin position="22"/>
        <end position="187"/>
    </location>
</feature>
<evidence type="ECO:0000313" key="4">
    <source>
        <dbReference type="Proteomes" id="UP000248856"/>
    </source>
</evidence>
<dbReference type="PROSITE" id="PS00018">
    <property type="entry name" value="EF_HAND_1"/>
    <property type="match status" value="1"/>
</dbReference>
<feature type="signal peptide" evidence="1">
    <location>
        <begin position="1"/>
        <end position="21"/>
    </location>
</feature>
<dbReference type="OrthoDB" id="8812137at2"/>
<dbReference type="EMBL" id="QLTA01000028">
    <property type="protein sequence ID" value="RAR78872.1"/>
    <property type="molecule type" value="Genomic_DNA"/>
</dbReference>
<dbReference type="InterPro" id="IPR018247">
    <property type="entry name" value="EF_Hand_1_Ca_BS"/>
</dbReference>
<dbReference type="GO" id="GO:0005509">
    <property type="term" value="F:calcium ion binding"/>
    <property type="evidence" value="ECO:0007669"/>
    <property type="project" value="InterPro"/>
</dbReference>
<protein>
    <submittedName>
        <fullName evidence="3">EF hand domain-containing protein</fullName>
    </submittedName>
</protein>
<reference evidence="3 4" key="1">
    <citation type="submission" date="2018-06" db="EMBL/GenBank/DDBJ databases">
        <title>Genomic Encyclopedia of Archaeal and Bacterial Type Strains, Phase II (KMG-II): from individual species to whole genera.</title>
        <authorList>
            <person name="Goeker M."/>
        </authorList>
    </citation>
    <scope>NUCLEOTIDE SEQUENCE [LARGE SCALE GENOMIC DNA]</scope>
    <source>
        <strain evidence="3 4">CFPB 3232</strain>
    </source>
</reference>
<dbReference type="AlphaFoldDB" id="A0A328Z2V6"/>
<dbReference type="SUPFAM" id="SSF47473">
    <property type="entry name" value="EF-hand"/>
    <property type="match status" value="1"/>
</dbReference>
<dbReference type="InterPro" id="IPR002048">
    <property type="entry name" value="EF_hand_dom"/>
</dbReference>
<dbReference type="Pfam" id="PF13202">
    <property type="entry name" value="EF-hand_5"/>
    <property type="match status" value="1"/>
</dbReference>
<sequence>MSPIVSGLASVASMLFNASSAAKSSAASAKTDKASTPEPSSIVTLSQDATSLARMADRGVLLASEGGASGRSAGVADAQLSQLSVNRSVSKEDFQAMLTRFGATDAQKEEITKGFDADQDGAISRDEFLKGIARTADAQGGGEFGQALLQLMDRGGKGNGDGSVGTQEFAAFSRAYANASKGVRTIG</sequence>
<dbReference type="Proteomes" id="UP000248856">
    <property type="component" value="Unassembled WGS sequence"/>
</dbReference>